<dbReference type="InterPro" id="IPR000863">
    <property type="entry name" value="Sulfotransferase_dom"/>
</dbReference>
<feature type="domain" description="Sulfotransferase" evidence="4">
    <location>
        <begin position="73"/>
        <end position="174"/>
    </location>
</feature>
<dbReference type="HOGENOM" id="CLU_027239_0_2_1"/>
<dbReference type="EMBL" id="CM001888">
    <property type="protein sequence ID" value="EOY19852.1"/>
    <property type="molecule type" value="Genomic_DNA"/>
</dbReference>
<dbReference type="SUPFAM" id="SSF52540">
    <property type="entry name" value="P-loop containing nucleoside triphosphate hydrolases"/>
    <property type="match status" value="1"/>
</dbReference>
<evidence type="ECO:0000256" key="2">
    <source>
        <dbReference type="ARBA" id="ARBA00022679"/>
    </source>
</evidence>
<dbReference type="GO" id="GO:0005737">
    <property type="term" value="C:cytoplasm"/>
    <property type="evidence" value="ECO:0000318"/>
    <property type="project" value="GO_Central"/>
</dbReference>
<evidence type="ECO:0000256" key="1">
    <source>
        <dbReference type="ARBA" id="ARBA00005771"/>
    </source>
</evidence>
<dbReference type="Gramene" id="EOY19852">
    <property type="protein sequence ID" value="EOY19852"/>
    <property type="gene ID" value="TCM_045229"/>
</dbReference>
<evidence type="ECO:0000256" key="3">
    <source>
        <dbReference type="RuleBase" id="RU361155"/>
    </source>
</evidence>
<keyword evidence="6" id="KW-1185">Reference proteome</keyword>
<dbReference type="EC" id="2.8.2.-" evidence="3"/>
<sequence length="175" mass="20379">MDTTEMISEDIVSIVSQDKEEPWGDDEFEELVKTLPKEKNWYGTHLYFYQGFWCPSSVFRAMISFKKHFHALDSDIFLPSIPKSGTTWLKALTFSINSQWKKIPCSAQDLTNLFHSFEYDLYLKNPCPDLENSYPYQPRIVSTHAPFAFLPPSLKDSNSKIVYICRNPMDLFISL</sequence>
<dbReference type="GO" id="GO:0008146">
    <property type="term" value="F:sulfotransferase activity"/>
    <property type="evidence" value="ECO:0000318"/>
    <property type="project" value="GO_Central"/>
</dbReference>
<evidence type="ECO:0000313" key="6">
    <source>
        <dbReference type="Proteomes" id="UP000026915"/>
    </source>
</evidence>
<proteinExistence type="inferred from homology"/>
<evidence type="ECO:0000313" key="5">
    <source>
        <dbReference type="EMBL" id="EOY19852.1"/>
    </source>
</evidence>
<name>A0A061FT07_THECC</name>
<dbReference type="PANTHER" id="PTHR11783">
    <property type="entry name" value="SULFOTRANSFERASE SULT"/>
    <property type="match status" value="1"/>
</dbReference>
<keyword evidence="2 3" id="KW-0808">Transferase</keyword>
<gene>
    <name evidence="5" type="ORF">TCM_045229</name>
</gene>
<dbReference type="Pfam" id="PF00685">
    <property type="entry name" value="Sulfotransfer_1"/>
    <property type="match status" value="1"/>
</dbReference>
<dbReference type="InterPro" id="IPR027417">
    <property type="entry name" value="P-loop_NTPase"/>
</dbReference>
<dbReference type="eggNOG" id="KOG1584">
    <property type="taxonomic scope" value="Eukaryota"/>
</dbReference>
<dbReference type="AlphaFoldDB" id="A0A061FT07"/>
<protein>
    <recommendedName>
        <fullName evidence="3">Sulfotransferase</fullName>
        <ecNumber evidence="3">2.8.2.-</ecNumber>
    </recommendedName>
</protein>
<reference evidence="5 6" key="1">
    <citation type="journal article" date="2013" name="Genome Biol.">
        <title>The genome sequence of the most widely cultivated cacao type and its use to identify candidate genes regulating pod color.</title>
        <authorList>
            <person name="Motamayor J.C."/>
            <person name="Mockaitis K."/>
            <person name="Schmutz J."/>
            <person name="Haiminen N."/>
            <person name="Iii D.L."/>
            <person name="Cornejo O."/>
            <person name="Findley S.D."/>
            <person name="Zheng P."/>
            <person name="Utro F."/>
            <person name="Royaert S."/>
            <person name="Saski C."/>
            <person name="Jenkins J."/>
            <person name="Podicheti R."/>
            <person name="Zhao M."/>
            <person name="Scheffler B.E."/>
            <person name="Stack J.C."/>
            <person name="Feltus F.A."/>
            <person name="Mustiga G.M."/>
            <person name="Amores F."/>
            <person name="Phillips W."/>
            <person name="Marelli J.P."/>
            <person name="May G.D."/>
            <person name="Shapiro H."/>
            <person name="Ma J."/>
            <person name="Bustamante C.D."/>
            <person name="Schnell R.J."/>
            <person name="Main D."/>
            <person name="Gilbert D."/>
            <person name="Parida L."/>
            <person name="Kuhn D.N."/>
        </authorList>
    </citation>
    <scope>NUCLEOTIDE SEQUENCE [LARGE SCALE GENOMIC DNA]</scope>
    <source>
        <strain evidence="6">cv. Matina 1-6</strain>
    </source>
</reference>
<dbReference type="GO" id="GO:0051923">
    <property type="term" value="P:sulfation"/>
    <property type="evidence" value="ECO:0000318"/>
    <property type="project" value="GO_Central"/>
</dbReference>
<dbReference type="OMA" id="FATHAPY"/>
<dbReference type="Proteomes" id="UP000026915">
    <property type="component" value="Chromosome 10"/>
</dbReference>
<dbReference type="InParanoid" id="A0A061FT07"/>
<comment type="similarity">
    <text evidence="1 3">Belongs to the sulfotransferase 1 family.</text>
</comment>
<accession>A0A061FT07</accession>
<dbReference type="Gene3D" id="3.40.50.300">
    <property type="entry name" value="P-loop containing nucleotide triphosphate hydrolases"/>
    <property type="match status" value="1"/>
</dbReference>
<evidence type="ECO:0000259" key="4">
    <source>
        <dbReference type="Pfam" id="PF00685"/>
    </source>
</evidence>
<organism evidence="5 6">
    <name type="scientific">Theobroma cacao</name>
    <name type="common">Cacao</name>
    <name type="synonym">Cocoa</name>
    <dbReference type="NCBI Taxonomy" id="3641"/>
    <lineage>
        <taxon>Eukaryota</taxon>
        <taxon>Viridiplantae</taxon>
        <taxon>Streptophyta</taxon>
        <taxon>Embryophyta</taxon>
        <taxon>Tracheophyta</taxon>
        <taxon>Spermatophyta</taxon>
        <taxon>Magnoliopsida</taxon>
        <taxon>eudicotyledons</taxon>
        <taxon>Gunneridae</taxon>
        <taxon>Pentapetalae</taxon>
        <taxon>rosids</taxon>
        <taxon>malvids</taxon>
        <taxon>Malvales</taxon>
        <taxon>Malvaceae</taxon>
        <taxon>Byttnerioideae</taxon>
        <taxon>Theobroma</taxon>
    </lineage>
</organism>